<evidence type="ECO:0000313" key="2">
    <source>
        <dbReference type="EnsemblMetazoa" id="SMAR005306-PA"/>
    </source>
</evidence>
<keyword evidence="3" id="KW-1185">Reference proteome</keyword>
<dbReference type="EMBL" id="AFFK01019772">
    <property type="status" value="NOT_ANNOTATED_CDS"/>
    <property type="molecule type" value="Genomic_DNA"/>
</dbReference>
<dbReference type="STRING" id="126957.T1IVV3"/>
<dbReference type="Proteomes" id="UP000014500">
    <property type="component" value="Unassembled WGS sequence"/>
</dbReference>
<dbReference type="HOGENOM" id="CLU_087728_0_0_1"/>
<dbReference type="EnsemblMetazoa" id="SMAR005306-RA">
    <property type="protein sequence ID" value="SMAR005306-PA"/>
    <property type="gene ID" value="SMAR005306"/>
</dbReference>
<evidence type="ECO:0000256" key="1">
    <source>
        <dbReference type="SAM" id="SignalP"/>
    </source>
</evidence>
<reference evidence="2" key="2">
    <citation type="submission" date="2015-02" db="UniProtKB">
        <authorList>
            <consortium name="EnsemblMetazoa"/>
        </authorList>
    </citation>
    <scope>IDENTIFICATION</scope>
</reference>
<proteinExistence type="predicted"/>
<sequence>MKLIKVCLVLASLVFFANAEEEEKDNTLNTNWLDTRVSFSMNESKKYAFLHLPKTMHDAYQDGYKPLHPAGSKCSEKGMGYKFVKNNDPAVVPIYGANGFLVGIENGFPESQMKSQKAKDWFKKQHLFEKFHPENDKDETIYALQVYFQDPAKVCDVKKKWVPGLYALNGSNTVHIPKDESKLDTKHWVKGKCIPNIGWRYYYGISKNMKCDYFQPFAPIYIKKTLIGFSSIAFGKFDSPHYNEADEHIPKKDFSKSVEVVPTCLENVPGGVVTTLHVYLID</sequence>
<accession>T1IVV3</accession>
<feature type="signal peptide" evidence="1">
    <location>
        <begin position="1"/>
        <end position="19"/>
    </location>
</feature>
<dbReference type="PhylomeDB" id="T1IVV3"/>
<keyword evidence="1" id="KW-0732">Signal</keyword>
<protein>
    <submittedName>
        <fullName evidence="2">Uncharacterized protein</fullName>
    </submittedName>
</protein>
<dbReference type="AlphaFoldDB" id="T1IVV3"/>
<organism evidence="2 3">
    <name type="scientific">Strigamia maritima</name>
    <name type="common">European centipede</name>
    <name type="synonym">Geophilus maritimus</name>
    <dbReference type="NCBI Taxonomy" id="126957"/>
    <lineage>
        <taxon>Eukaryota</taxon>
        <taxon>Metazoa</taxon>
        <taxon>Ecdysozoa</taxon>
        <taxon>Arthropoda</taxon>
        <taxon>Myriapoda</taxon>
        <taxon>Chilopoda</taxon>
        <taxon>Pleurostigmophora</taxon>
        <taxon>Geophilomorpha</taxon>
        <taxon>Linotaeniidae</taxon>
        <taxon>Strigamia</taxon>
    </lineage>
</organism>
<reference evidence="3" key="1">
    <citation type="submission" date="2011-05" db="EMBL/GenBank/DDBJ databases">
        <authorList>
            <person name="Richards S.R."/>
            <person name="Qu J."/>
            <person name="Jiang H."/>
            <person name="Jhangiani S.N."/>
            <person name="Agravi P."/>
            <person name="Goodspeed R."/>
            <person name="Gross S."/>
            <person name="Mandapat C."/>
            <person name="Jackson L."/>
            <person name="Mathew T."/>
            <person name="Pu L."/>
            <person name="Thornton R."/>
            <person name="Saada N."/>
            <person name="Wilczek-Boney K.B."/>
            <person name="Lee S."/>
            <person name="Kovar C."/>
            <person name="Wu Y."/>
            <person name="Scherer S.E."/>
            <person name="Worley K.C."/>
            <person name="Muzny D.M."/>
            <person name="Gibbs R."/>
        </authorList>
    </citation>
    <scope>NUCLEOTIDE SEQUENCE</scope>
    <source>
        <strain evidence="3">Brora</strain>
    </source>
</reference>
<evidence type="ECO:0000313" key="3">
    <source>
        <dbReference type="Proteomes" id="UP000014500"/>
    </source>
</evidence>
<name>T1IVV3_STRMM</name>
<feature type="chain" id="PRO_5004578878" evidence="1">
    <location>
        <begin position="20"/>
        <end position="282"/>
    </location>
</feature>